<sequence>MHINDYPFLLAQFKADINHRKFKPSGCGGFDVLDFSVLDVALHAIEHEAKKYATQAHKLLLIEFARNDYIQALQQFQPAFLQDAYFIFFEADLDTCVTRVYERSYHPSNRDDHFISEEMIRGYYQQENNEHLIYQLLAQYGISKKRVCIIHNTGTRKKFYEQLRHFVSSFLVRKSPDTKHASGNLNAAKEHMMAYSTPSTALQTYERPSQPIDSDASQI</sequence>
<name>A0A402B3M8_9CHLR</name>
<feature type="region of interest" description="Disordered" evidence="1">
    <location>
        <begin position="200"/>
        <end position="219"/>
    </location>
</feature>
<comment type="caution">
    <text evidence="2">The sequence shown here is derived from an EMBL/GenBank/DDBJ whole genome shotgun (WGS) entry which is preliminary data.</text>
</comment>
<keyword evidence="3" id="KW-1185">Reference proteome</keyword>
<protein>
    <submittedName>
        <fullName evidence="2">Uncharacterized protein</fullName>
    </submittedName>
</protein>
<dbReference type="EMBL" id="BIFT01000001">
    <property type="protein sequence ID" value="GCE25948.1"/>
    <property type="molecule type" value="Genomic_DNA"/>
</dbReference>
<gene>
    <name evidence="2" type="ORF">KDA_14320</name>
</gene>
<organism evidence="2 3">
    <name type="scientific">Dictyobacter alpinus</name>
    <dbReference type="NCBI Taxonomy" id="2014873"/>
    <lineage>
        <taxon>Bacteria</taxon>
        <taxon>Bacillati</taxon>
        <taxon>Chloroflexota</taxon>
        <taxon>Ktedonobacteria</taxon>
        <taxon>Ktedonobacterales</taxon>
        <taxon>Dictyobacteraceae</taxon>
        <taxon>Dictyobacter</taxon>
    </lineage>
</organism>
<reference evidence="3" key="1">
    <citation type="submission" date="2018-12" db="EMBL/GenBank/DDBJ databases">
        <title>Tengunoibacter tsumagoiensis gen. nov., sp. nov., Dictyobacter kobayashii sp. nov., D. alpinus sp. nov., and D. joshuensis sp. nov. and description of Dictyobacteraceae fam. nov. within the order Ktedonobacterales isolated from Tengu-no-mugimeshi.</title>
        <authorList>
            <person name="Wang C.M."/>
            <person name="Zheng Y."/>
            <person name="Sakai Y."/>
            <person name="Toyoda A."/>
            <person name="Minakuchi Y."/>
            <person name="Abe K."/>
            <person name="Yokota A."/>
            <person name="Yabe S."/>
        </authorList>
    </citation>
    <scope>NUCLEOTIDE SEQUENCE [LARGE SCALE GENOMIC DNA]</scope>
    <source>
        <strain evidence="3">Uno16</strain>
    </source>
</reference>
<proteinExistence type="predicted"/>
<dbReference type="AlphaFoldDB" id="A0A402B3M8"/>
<evidence type="ECO:0000256" key="1">
    <source>
        <dbReference type="SAM" id="MobiDB-lite"/>
    </source>
</evidence>
<dbReference type="InterPro" id="IPR027417">
    <property type="entry name" value="P-loop_NTPase"/>
</dbReference>
<evidence type="ECO:0000313" key="3">
    <source>
        <dbReference type="Proteomes" id="UP000287171"/>
    </source>
</evidence>
<accession>A0A402B3M8</accession>
<dbReference type="Gene3D" id="3.40.50.300">
    <property type="entry name" value="P-loop containing nucleotide triphosphate hydrolases"/>
    <property type="match status" value="1"/>
</dbReference>
<evidence type="ECO:0000313" key="2">
    <source>
        <dbReference type="EMBL" id="GCE25948.1"/>
    </source>
</evidence>
<dbReference type="Proteomes" id="UP000287171">
    <property type="component" value="Unassembled WGS sequence"/>
</dbReference>
<dbReference type="SUPFAM" id="SSF52540">
    <property type="entry name" value="P-loop containing nucleoside triphosphate hydrolases"/>
    <property type="match status" value="1"/>
</dbReference>